<comment type="caution">
    <text evidence="3">The sequence shown here is derived from an EMBL/GenBank/DDBJ whole genome shotgun (WGS) entry which is preliminary data.</text>
</comment>
<gene>
    <name evidence="5" type="ORF">EK398_20725</name>
    <name evidence="3" type="ORF">P7D43_19105</name>
    <name evidence="4" type="ORF">P7D79_21210</name>
</gene>
<dbReference type="Pfam" id="PF00293">
    <property type="entry name" value="NUDIX"/>
    <property type="match status" value="1"/>
</dbReference>
<dbReference type="SUPFAM" id="SSF55811">
    <property type="entry name" value="Nudix"/>
    <property type="match status" value="1"/>
</dbReference>
<organism evidence="3 7">
    <name type="scientific">Enterococcus avium</name>
    <name type="common">Streptococcus avium</name>
    <dbReference type="NCBI Taxonomy" id="33945"/>
    <lineage>
        <taxon>Bacteria</taxon>
        <taxon>Bacillati</taxon>
        <taxon>Bacillota</taxon>
        <taxon>Bacilli</taxon>
        <taxon>Lactobacillales</taxon>
        <taxon>Enterococcaceae</taxon>
        <taxon>Enterococcus</taxon>
    </lineage>
</organism>
<evidence type="ECO:0000256" key="1">
    <source>
        <dbReference type="ARBA" id="ARBA00005582"/>
    </source>
</evidence>
<dbReference type="PANTHER" id="PTHR43736:SF1">
    <property type="entry name" value="DIHYDRONEOPTERIN TRIPHOSPHATE DIPHOSPHATASE"/>
    <property type="match status" value="1"/>
</dbReference>
<dbReference type="InterPro" id="IPR015797">
    <property type="entry name" value="NUDIX_hydrolase-like_dom_sf"/>
</dbReference>
<dbReference type="InterPro" id="IPR000086">
    <property type="entry name" value="NUDIX_hydrolase_dom"/>
</dbReference>
<dbReference type="Gene3D" id="3.90.79.10">
    <property type="entry name" value="Nucleoside Triphosphate Pyrophosphohydrolase"/>
    <property type="match status" value="1"/>
</dbReference>
<dbReference type="Proteomes" id="UP001264335">
    <property type="component" value="Unassembled WGS sequence"/>
</dbReference>
<dbReference type="CDD" id="cd03674">
    <property type="entry name" value="NUDIX_Hydrolase"/>
    <property type="match status" value="1"/>
</dbReference>
<name>A0A2N8PRQ0_ENTAV</name>
<dbReference type="Proteomes" id="UP000288388">
    <property type="component" value="Unassembled WGS sequence"/>
</dbReference>
<keyword evidence="3" id="KW-0378">Hydrolase</keyword>
<evidence type="ECO:0000313" key="8">
    <source>
        <dbReference type="Proteomes" id="UP001264335"/>
    </source>
</evidence>
<dbReference type="RefSeq" id="WP_048719748.1">
    <property type="nucleotide sequence ID" value="NZ_JADPDV010000154.1"/>
</dbReference>
<sequence>MKEIIETIKAYEPYTEEEAADKKLFMEKLQFQEQLLTRENPDYHFSSSAWVVNSTYDKVLMVYHNIYQSYSWTGGHADGCANLLLVAQMELEEETGIKEYHLLHDGLFAFNILPVPAHYKNGQYIKEHNHINTTYLFMAQEDQTFKIKEDENSDVRWIAVTDIDQKVTEEAMKVYYHQMVAKALSLKK</sequence>
<evidence type="ECO:0000313" key="6">
    <source>
        <dbReference type="Proteomes" id="UP000288388"/>
    </source>
</evidence>
<comment type="similarity">
    <text evidence="1">Belongs to the Nudix hydrolase family.</text>
</comment>
<dbReference type="PROSITE" id="PS51462">
    <property type="entry name" value="NUDIX"/>
    <property type="match status" value="1"/>
</dbReference>
<proteinExistence type="inferred from homology"/>
<reference evidence="3 8" key="2">
    <citation type="submission" date="2023-03" db="EMBL/GenBank/DDBJ databases">
        <authorList>
            <person name="Shen W."/>
            <person name="Cai J."/>
        </authorList>
    </citation>
    <scope>NUCLEOTIDE SEQUENCE</scope>
    <source>
        <strain evidence="3">P33-2</strain>
        <strain evidence="4 8">Y2</strain>
    </source>
</reference>
<accession>A0A2N8PRQ0</accession>
<evidence type="ECO:0000313" key="5">
    <source>
        <dbReference type="EMBL" id="RVU92898.1"/>
    </source>
</evidence>
<feature type="domain" description="Nudix hydrolase" evidence="2">
    <location>
        <begin position="42"/>
        <end position="180"/>
    </location>
</feature>
<evidence type="ECO:0000313" key="4">
    <source>
        <dbReference type="EMBL" id="MDT2516743.1"/>
    </source>
</evidence>
<dbReference type="EMBL" id="RYZS01000002">
    <property type="protein sequence ID" value="RVU92898.1"/>
    <property type="molecule type" value="Genomic_DNA"/>
</dbReference>
<dbReference type="AlphaFoldDB" id="A0A2N8PRQ0"/>
<reference evidence="5 6" key="1">
    <citation type="submission" date="2018-12" db="EMBL/GenBank/DDBJ databases">
        <title>A novel vanA-carrying plasmid in a clinical isolate of Enterococcus avium.</title>
        <authorList>
            <person name="Bernasconi O.J."/>
            <person name="Luzzaro F."/>
            <person name="Endimiani A."/>
        </authorList>
    </citation>
    <scope>NUCLEOTIDE SEQUENCE [LARGE SCALE GENOMIC DNA]</scope>
    <source>
        <strain evidence="5 6">LC0559/18</strain>
    </source>
</reference>
<dbReference type="EMBL" id="JARPWH010000107">
    <property type="protein sequence ID" value="MDT2404478.1"/>
    <property type="molecule type" value="Genomic_DNA"/>
</dbReference>
<evidence type="ECO:0000259" key="2">
    <source>
        <dbReference type="PROSITE" id="PS51462"/>
    </source>
</evidence>
<evidence type="ECO:0000313" key="3">
    <source>
        <dbReference type="EMBL" id="MDT2404478.1"/>
    </source>
</evidence>
<dbReference type="Proteomes" id="UP001260773">
    <property type="component" value="Unassembled WGS sequence"/>
</dbReference>
<protein>
    <submittedName>
        <fullName evidence="5">NUDIX domain-containing protein</fullName>
    </submittedName>
    <submittedName>
        <fullName evidence="3">NUDIX hydrolase</fullName>
    </submittedName>
</protein>
<dbReference type="GO" id="GO:0016787">
    <property type="term" value="F:hydrolase activity"/>
    <property type="evidence" value="ECO:0007669"/>
    <property type="project" value="UniProtKB-KW"/>
</dbReference>
<evidence type="ECO:0000313" key="7">
    <source>
        <dbReference type="Proteomes" id="UP001260773"/>
    </source>
</evidence>
<dbReference type="PANTHER" id="PTHR43736">
    <property type="entry name" value="ADP-RIBOSE PYROPHOSPHATASE"/>
    <property type="match status" value="1"/>
</dbReference>
<dbReference type="EMBL" id="JARPWY010000102">
    <property type="protein sequence ID" value="MDT2516743.1"/>
    <property type="molecule type" value="Genomic_DNA"/>
</dbReference>